<comment type="caution">
    <text evidence="3">The sequence shown here is derived from an EMBL/GenBank/DDBJ whole genome shotgun (WGS) entry which is preliminary data.</text>
</comment>
<dbReference type="PROSITE" id="PS50883">
    <property type="entry name" value="EAL"/>
    <property type="match status" value="1"/>
</dbReference>
<dbReference type="InterPro" id="IPR035919">
    <property type="entry name" value="EAL_sf"/>
</dbReference>
<protein>
    <submittedName>
        <fullName evidence="3">EAL domain-containing protein</fullName>
    </submittedName>
</protein>
<feature type="domain" description="EAL" evidence="2">
    <location>
        <begin position="243"/>
        <end position="463"/>
    </location>
</feature>
<keyword evidence="1" id="KW-1133">Transmembrane helix</keyword>
<keyword evidence="1" id="KW-0472">Membrane</keyword>
<dbReference type="InterPro" id="IPR050706">
    <property type="entry name" value="Cyclic-di-GMP_PDE-like"/>
</dbReference>
<evidence type="ECO:0000313" key="4">
    <source>
        <dbReference type="Proteomes" id="UP001272325"/>
    </source>
</evidence>
<name>A0ABU4IGZ5_9VIBR</name>
<organism evidence="3 4">
    <name type="scientific">Vibrio plantisponsor</name>
    <dbReference type="NCBI Taxonomy" id="664643"/>
    <lineage>
        <taxon>Bacteria</taxon>
        <taxon>Pseudomonadati</taxon>
        <taxon>Pseudomonadota</taxon>
        <taxon>Gammaproteobacteria</taxon>
        <taxon>Vibrionales</taxon>
        <taxon>Vibrionaceae</taxon>
        <taxon>Vibrio</taxon>
    </lineage>
</organism>
<evidence type="ECO:0000313" key="3">
    <source>
        <dbReference type="EMBL" id="MDW6017825.1"/>
    </source>
</evidence>
<dbReference type="RefSeq" id="WP_171137380.1">
    <property type="nucleotide sequence ID" value="NZ_AP024893.1"/>
</dbReference>
<dbReference type="EMBL" id="JAWRCN010000001">
    <property type="protein sequence ID" value="MDW6017825.1"/>
    <property type="molecule type" value="Genomic_DNA"/>
</dbReference>
<accession>A0ABU4IGZ5</accession>
<dbReference type="CDD" id="cd01948">
    <property type="entry name" value="EAL"/>
    <property type="match status" value="1"/>
</dbReference>
<dbReference type="PANTHER" id="PTHR33121">
    <property type="entry name" value="CYCLIC DI-GMP PHOSPHODIESTERASE PDEF"/>
    <property type="match status" value="1"/>
</dbReference>
<dbReference type="PANTHER" id="PTHR33121:SF71">
    <property type="entry name" value="OXYGEN SENSOR PROTEIN DOSP"/>
    <property type="match status" value="1"/>
</dbReference>
<keyword evidence="1" id="KW-0812">Transmembrane</keyword>
<sequence>MKLKRSTKNYIYIAGLSLITLLSFAKYYLDSQEVAGEVSTELRSIVDENINYYQDKISRDIPLKDCATFLQKNSALLLFNRDIRSIGVTDKNMISCSSALSLNGKEVQTQTEETGSIRLFYLPKAPYSDYLIPKDSGAILLKISYTPRYATYFAFYPEAVTELMDDYSEYDVLIKLENASLSKSGVESKKNSLLNGELYKVDFNLKLYSFLAYFIMNHGFIIVFWTIAYLVVVNRSSPIFDRFKASYWDIDKAIKRSQFHPYLQPVFDINGTLTGAEVLVRWIHPTKGVIPPIEFIDEVEANGKIKDITRMLMNKCSLHLRNIEYLRHNDFHLGFNVCAIQFDSDCLYEDVVKLQSELSPNPVKIALDDFGIGHCSMKYLINTRIDIIKIDRTFINTISNGESTLVLDAIINLAKTTDTELLAEGVENQEQFNYLYERGIGQYQGFYFEKPMPIEEFIKKYFS</sequence>
<evidence type="ECO:0000259" key="2">
    <source>
        <dbReference type="PROSITE" id="PS50883"/>
    </source>
</evidence>
<keyword evidence="4" id="KW-1185">Reference proteome</keyword>
<gene>
    <name evidence="3" type="ORF">SBW85_08610</name>
</gene>
<evidence type="ECO:0000256" key="1">
    <source>
        <dbReference type="SAM" id="Phobius"/>
    </source>
</evidence>
<proteinExistence type="predicted"/>
<dbReference type="Gene3D" id="3.20.20.450">
    <property type="entry name" value="EAL domain"/>
    <property type="match status" value="2"/>
</dbReference>
<dbReference type="Pfam" id="PF00563">
    <property type="entry name" value="EAL"/>
    <property type="match status" value="2"/>
</dbReference>
<feature type="transmembrane region" description="Helical" evidence="1">
    <location>
        <begin position="210"/>
        <end position="232"/>
    </location>
</feature>
<dbReference type="InterPro" id="IPR001633">
    <property type="entry name" value="EAL_dom"/>
</dbReference>
<reference evidence="3 4" key="1">
    <citation type="submission" date="2023-11" db="EMBL/GenBank/DDBJ databases">
        <title>Plant-associative lifestyle of Vibrio porteresiae and its evolutionary dynamics.</title>
        <authorList>
            <person name="Rameshkumar N."/>
            <person name="Kirti K."/>
        </authorList>
    </citation>
    <scope>NUCLEOTIDE SEQUENCE [LARGE SCALE GENOMIC DNA]</scope>
    <source>
        <strain evidence="3 4">MSSRF60</strain>
    </source>
</reference>
<dbReference type="Proteomes" id="UP001272325">
    <property type="component" value="Unassembled WGS sequence"/>
</dbReference>
<dbReference type="SUPFAM" id="SSF141868">
    <property type="entry name" value="EAL domain-like"/>
    <property type="match status" value="1"/>
</dbReference>
<dbReference type="SMART" id="SM00052">
    <property type="entry name" value="EAL"/>
    <property type="match status" value="1"/>
</dbReference>